<sequence>MSSLWILQDMYNAMNDAPIYHVILEVFLAVLVVWLVFRKSYNPLESQELTEAEKEEIIKEWVPDPLVENVPENHPALTPKLINGKAYISQYDSPPVGKYIQIDGCNCLNVATHNFLGLVENKEIEETAIKCLQKYGVGSCGPRGFYGTVDVHLDLEEKLAKFVNMEEAVVYSYGFSTVASAIPAYSKRADIIF</sequence>
<feature type="domain" description="Aminotransferase class I/classII large" evidence="15">
    <location>
        <begin position="108"/>
        <end position="188"/>
    </location>
</feature>
<dbReference type="EC" id="2.3.1.50" evidence="5"/>
<organism evidence="16 17">
    <name type="scientific">Ladona fulva</name>
    <name type="common">Scarce chaser dragonfly</name>
    <name type="synonym">Libellula fulva</name>
    <dbReference type="NCBI Taxonomy" id="123851"/>
    <lineage>
        <taxon>Eukaryota</taxon>
        <taxon>Metazoa</taxon>
        <taxon>Ecdysozoa</taxon>
        <taxon>Arthropoda</taxon>
        <taxon>Hexapoda</taxon>
        <taxon>Insecta</taxon>
        <taxon>Pterygota</taxon>
        <taxon>Palaeoptera</taxon>
        <taxon>Odonata</taxon>
        <taxon>Epiprocta</taxon>
        <taxon>Anisoptera</taxon>
        <taxon>Libelluloidea</taxon>
        <taxon>Libellulidae</taxon>
        <taxon>Ladona</taxon>
    </lineage>
</organism>
<keyword evidence="7" id="KW-0663">Pyridoxal phosphate</keyword>
<name>A0A8K0P6Y8_LADFU</name>
<evidence type="ECO:0000256" key="1">
    <source>
        <dbReference type="ARBA" id="ARBA00001933"/>
    </source>
</evidence>
<evidence type="ECO:0000256" key="4">
    <source>
        <dbReference type="ARBA" id="ARBA00008392"/>
    </source>
</evidence>
<keyword evidence="14" id="KW-1133">Transmembrane helix</keyword>
<evidence type="ECO:0000256" key="11">
    <source>
        <dbReference type="ARBA" id="ARBA00041066"/>
    </source>
</evidence>
<evidence type="ECO:0000256" key="14">
    <source>
        <dbReference type="SAM" id="Phobius"/>
    </source>
</evidence>
<proteinExistence type="inferred from homology"/>
<dbReference type="InterPro" id="IPR004839">
    <property type="entry name" value="Aminotransferase_I/II_large"/>
</dbReference>
<reference evidence="16" key="1">
    <citation type="submission" date="2013-04" db="EMBL/GenBank/DDBJ databases">
        <authorList>
            <person name="Qu J."/>
            <person name="Murali S.C."/>
            <person name="Bandaranaike D."/>
            <person name="Bellair M."/>
            <person name="Blankenburg K."/>
            <person name="Chao H."/>
            <person name="Dinh H."/>
            <person name="Doddapaneni H."/>
            <person name="Downs B."/>
            <person name="Dugan-Rocha S."/>
            <person name="Elkadiri S."/>
            <person name="Gnanaolivu R.D."/>
            <person name="Hernandez B."/>
            <person name="Javaid M."/>
            <person name="Jayaseelan J.C."/>
            <person name="Lee S."/>
            <person name="Li M."/>
            <person name="Ming W."/>
            <person name="Munidasa M."/>
            <person name="Muniz J."/>
            <person name="Nguyen L."/>
            <person name="Ongeri F."/>
            <person name="Osuji N."/>
            <person name="Pu L.-L."/>
            <person name="Puazo M."/>
            <person name="Qu C."/>
            <person name="Quiroz J."/>
            <person name="Raj R."/>
            <person name="Weissenberger G."/>
            <person name="Xin Y."/>
            <person name="Zou X."/>
            <person name="Han Y."/>
            <person name="Richards S."/>
            <person name="Worley K."/>
            <person name="Muzny D."/>
            <person name="Gibbs R."/>
        </authorList>
    </citation>
    <scope>NUCLEOTIDE SEQUENCE</scope>
    <source>
        <strain evidence="16">Sampled in the wild</strain>
    </source>
</reference>
<evidence type="ECO:0000313" key="17">
    <source>
        <dbReference type="Proteomes" id="UP000792457"/>
    </source>
</evidence>
<dbReference type="GO" id="GO:0046513">
    <property type="term" value="P:ceramide biosynthetic process"/>
    <property type="evidence" value="ECO:0007669"/>
    <property type="project" value="TreeGrafter"/>
</dbReference>
<reference evidence="16" key="2">
    <citation type="submission" date="2017-10" db="EMBL/GenBank/DDBJ databases">
        <title>Ladona fulva Genome sequencing and assembly.</title>
        <authorList>
            <person name="Murali S."/>
            <person name="Richards S."/>
            <person name="Bandaranaike D."/>
            <person name="Bellair M."/>
            <person name="Blankenburg K."/>
            <person name="Chao H."/>
            <person name="Dinh H."/>
            <person name="Doddapaneni H."/>
            <person name="Dugan-Rocha S."/>
            <person name="Elkadiri S."/>
            <person name="Gnanaolivu R."/>
            <person name="Hernandez B."/>
            <person name="Skinner E."/>
            <person name="Javaid M."/>
            <person name="Lee S."/>
            <person name="Li M."/>
            <person name="Ming W."/>
            <person name="Munidasa M."/>
            <person name="Muniz J."/>
            <person name="Nguyen L."/>
            <person name="Hughes D."/>
            <person name="Osuji N."/>
            <person name="Pu L.-L."/>
            <person name="Puazo M."/>
            <person name="Qu C."/>
            <person name="Quiroz J."/>
            <person name="Raj R."/>
            <person name="Weissenberger G."/>
            <person name="Xin Y."/>
            <person name="Zou X."/>
            <person name="Han Y."/>
            <person name="Worley K."/>
            <person name="Muzny D."/>
            <person name="Gibbs R."/>
        </authorList>
    </citation>
    <scope>NUCLEOTIDE SEQUENCE</scope>
    <source>
        <strain evidence="16">Sampled in the wild</strain>
    </source>
</reference>
<dbReference type="Gene3D" id="3.40.640.10">
    <property type="entry name" value="Type I PLP-dependent aspartate aminotransferase-like (Major domain)"/>
    <property type="match status" value="1"/>
</dbReference>
<accession>A0A8K0P6Y8</accession>
<evidence type="ECO:0000256" key="9">
    <source>
        <dbReference type="ARBA" id="ARBA00023098"/>
    </source>
</evidence>
<dbReference type="InterPro" id="IPR050087">
    <property type="entry name" value="AON_synthase_class-II"/>
</dbReference>
<comment type="pathway">
    <text evidence="3">Sphingolipid metabolism.</text>
</comment>
<dbReference type="Pfam" id="PF00155">
    <property type="entry name" value="Aminotran_1_2"/>
    <property type="match status" value="1"/>
</dbReference>
<keyword evidence="10" id="KW-0012">Acyltransferase</keyword>
<keyword evidence="17" id="KW-1185">Reference proteome</keyword>
<dbReference type="GO" id="GO:0016020">
    <property type="term" value="C:membrane"/>
    <property type="evidence" value="ECO:0007669"/>
    <property type="project" value="GOC"/>
</dbReference>
<dbReference type="PANTHER" id="PTHR13693">
    <property type="entry name" value="CLASS II AMINOTRANSFERASE/8-AMINO-7-OXONONANOATE SYNTHASE"/>
    <property type="match status" value="1"/>
</dbReference>
<keyword evidence="6" id="KW-0808">Transferase</keyword>
<keyword evidence="14" id="KW-0472">Membrane</keyword>
<dbReference type="OrthoDB" id="3168162at2759"/>
<protein>
    <recommendedName>
        <fullName evidence="11">Serine palmitoyltransferase 1</fullName>
        <ecNumber evidence="5">2.3.1.50</ecNumber>
    </recommendedName>
    <alternativeName>
        <fullName evidence="12">Long chain base biosynthesis protein 1</fullName>
    </alternativeName>
    <alternativeName>
        <fullName evidence="13">Serine-palmitoyl-CoA transferase 1</fullName>
    </alternativeName>
</protein>
<gene>
    <name evidence="16" type="ORF">J437_LFUL014184</name>
</gene>
<evidence type="ECO:0000256" key="13">
    <source>
        <dbReference type="ARBA" id="ARBA00042649"/>
    </source>
</evidence>
<evidence type="ECO:0000256" key="10">
    <source>
        <dbReference type="ARBA" id="ARBA00023315"/>
    </source>
</evidence>
<keyword evidence="9" id="KW-0443">Lipid metabolism</keyword>
<comment type="pathway">
    <text evidence="2">Lipid metabolism; sphingolipid metabolism.</text>
</comment>
<dbReference type="GO" id="GO:0004758">
    <property type="term" value="F:serine C-palmitoyltransferase activity"/>
    <property type="evidence" value="ECO:0007669"/>
    <property type="project" value="UniProtKB-EC"/>
</dbReference>
<dbReference type="AlphaFoldDB" id="A0A8K0P6Y8"/>
<evidence type="ECO:0000256" key="3">
    <source>
        <dbReference type="ARBA" id="ARBA00004991"/>
    </source>
</evidence>
<keyword evidence="14" id="KW-0812">Transmembrane</keyword>
<dbReference type="Proteomes" id="UP000792457">
    <property type="component" value="Unassembled WGS sequence"/>
</dbReference>
<evidence type="ECO:0000256" key="6">
    <source>
        <dbReference type="ARBA" id="ARBA00022679"/>
    </source>
</evidence>
<dbReference type="SUPFAM" id="SSF53383">
    <property type="entry name" value="PLP-dependent transferases"/>
    <property type="match status" value="1"/>
</dbReference>
<comment type="caution">
    <text evidence="16">The sequence shown here is derived from an EMBL/GenBank/DDBJ whole genome shotgun (WGS) entry which is preliminary data.</text>
</comment>
<dbReference type="GO" id="GO:0030170">
    <property type="term" value="F:pyridoxal phosphate binding"/>
    <property type="evidence" value="ECO:0007669"/>
    <property type="project" value="InterPro"/>
</dbReference>
<comment type="similarity">
    <text evidence="4">Belongs to the class-II pyridoxal-phosphate-dependent aminotransferase family.</text>
</comment>
<evidence type="ECO:0000256" key="12">
    <source>
        <dbReference type="ARBA" id="ARBA00041765"/>
    </source>
</evidence>
<dbReference type="InterPro" id="IPR015422">
    <property type="entry name" value="PyrdxlP-dep_Trfase_small"/>
</dbReference>
<dbReference type="GO" id="GO:0046512">
    <property type="term" value="P:sphingosine biosynthetic process"/>
    <property type="evidence" value="ECO:0007669"/>
    <property type="project" value="TreeGrafter"/>
</dbReference>
<evidence type="ECO:0000256" key="5">
    <source>
        <dbReference type="ARBA" id="ARBA00013220"/>
    </source>
</evidence>
<evidence type="ECO:0000313" key="16">
    <source>
        <dbReference type="EMBL" id="KAG8234438.1"/>
    </source>
</evidence>
<dbReference type="PANTHER" id="PTHR13693:SF2">
    <property type="entry name" value="SERINE PALMITOYLTRANSFERASE 1"/>
    <property type="match status" value="1"/>
</dbReference>
<keyword evidence="8" id="KW-0746">Sphingolipid metabolism</keyword>
<comment type="cofactor">
    <cofactor evidence="1">
        <name>pyridoxal 5'-phosphate</name>
        <dbReference type="ChEBI" id="CHEBI:597326"/>
    </cofactor>
</comment>
<dbReference type="EMBL" id="KZ308813">
    <property type="protein sequence ID" value="KAG8234438.1"/>
    <property type="molecule type" value="Genomic_DNA"/>
</dbReference>
<evidence type="ECO:0000256" key="7">
    <source>
        <dbReference type="ARBA" id="ARBA00022898"/>
    </source>
</evidence>
<feature type="transmembrane region" description="Helical" evidence="14">
    <location>
        <begin position="20"/>
        <end position="37"/>
    </location>
</feature>
<feature type="non-terminal residue" evidence="16">
    <location>
        <position position="193"/>
    </location>
</feature>
<dbReference type="Gene3D" id="3.90.1150.10">
    <property type="entry name" value="Aspartate Aminotransferase, domain 1"/>
    <property type="match status" value="1"/>
</dbReference>
<evidence type="ECO:0000259" key="15">
    <source>
        <dbReference type="Pfam" id="PF00155"/>
    </source>
</evidence>
<dbReference type="InterPro" id="IPR015424">
    <property type="entry name" value="PyrdxlP-dep_Trfase"/>
</dbReference>
<evidence type="ECO:0000256" key="2">
    <source>
        <dbReference type="ARBA" id="ARBA00004760"/>
    </source>
</evidence>
<evidence type="ECO:0000256" key="8">
    <source>
        <dbReference type="ARBA" id="ARBA00022919"/>
    </source>
</evidence>
<dbReference type="InterPro" id="IPR015421">
    <property type="entry name" value="PyrdxlP-dep_Trfase_major"/>
</dbReference>
<dbReference type="GO" id="GO:0005783">
    <property type="term" value="C:endoplasmic reticulum"/>
    <property type="evidence" value="ECO:0007669"/>
    <property type="project" value="TreeGrafter"/>
</dbReference>